<dbReference type="InterPro" id="IPR036320">
    <property type="entry name" value="Glycosyl_Trfase_fam3_N_dom_sf"/>
</dbReference>
<evidence type="ECO:0000313" key="5">
    <source>
        <dbReference type="Proteomes" id="UP000031670"/>
    </source>
</evidence>
<feature type="domain" description="Glycosyl transferase family 3 N-terminal" evidence="3">
    <location>
        <begin position="2"/>
        <end position="61"/>
    </location>
</feature>
<dbReference type="EMBL" id="BBSA01000005">
    <property type="protein sequence ID" value="GAM62417.1"/>
    <property type="molecule type" value="Genomic_DNA"/>
</dbReference>
<reference evidence="4 5" key="1">
    <citation type="submission" date="2015-01" db="EMBL/GenBank/DDBJ databases">
        <title>Vibrio sp. C5 JCM 19232 whole genome shotgun sequence.</title>
        <authorList>
            <person name="Sawabe T."/>
            <person name="Meirelles P."/>
            <person name="Feng G."/>
            <person name="Sayaka M."/>
            <person name="Hattori M."/>
            <person name="Ohkuma M."/>
        </authorList>
    </citation>
    <scope>NUCLEOTIDE SEQUENCE [LARGE SCALE GENOMIC DNA]</scope>
    <source>
        <strain evidence="4 5">JCM19232</strain>
    </source>
</reference>
<organism evidence="4 5">
    <name type="scientific">Vibrio ishigakensis</name>
    <dbReference type="NCBI Taxonomy" id="1481914"/>
    <lineage>
        <taxon>Bacteria</taxon>
        <taxon>Pseudomonadati</taxon>
        <taxon>Pseudomonadota</taxon>
        <taxon>Gammaproteobacteria</taxon>
        <taxon>Vibrionales</taxon>
        <taxon>Vibrionaceae</taxon>
        <taxon>Vibrio</taxon>
    </lineage>
</organism>
<dbReference type="InterPro" id="IPR017459">
    <property type="entry name" value="Glycosyl_Trfase_fam3_N_dom"/>
</dbReference>
<gene>
    <name evidence="4" type="ORF">JCM19232_5381</name>
</gene>
<evidence type="ECO:0000256" key="2">
    <source>
        <dbReference type="ARBA" id="ARBA00022679"/>
    </source>
</evidence>
<dbReference type="InterPro" id="IPR005940">
    <property type="entry name" value="Anthranilate_Pribosyl_Tfrase"/>
</dbReference>
<protein>
    <submittedName>
        <fullName evidence="4">Anthranilate phosphoribosyltransferase</fullName>
    </submittedName>
</protein>
<evidence type="ECO:0000313" key="4">
    <source>
        <dbReference type="EMBL" id="GAM62417.1"/>
    </source>
</evidence>
<accession>A0A0B8PCY6</accession>
<comment type="caution">
    <text evidence="4">The sequence shown here is derived from an EMBL/GenBank/DDBJ whole genome shotgun (WGS) entry which is preliminary data.</text>
</comment>
<keyword evidence="2 4" id="KW-0808">Transferase</keyword>
<dbReference type="AlphaFoldDB" id="A0A0B8PCY6"/>
<name>A0A0B8PCY6_9VIBR</name>
<evidence type="ECO:0000259" key="3">
    <source>
        <dbReference type="Pfam" id="PF02885"/>
    </source>
</evidence>
<reference evidence="4 5" key="2">
    <citation type="submission" date="2015-01" db="EMBL/GenBank/DDBJ databases">
        <authorList>
            <consortium name="NBRP consortium"/>
            <person name="Sawabe T."/>
            <person name="Meirelles P."/>
            <person name="Feng G."/>
            <person name="Sayaka M."/>
            <person name="Hattori M."/>
            <person name="Ohkuma M."/>
        </authorList>
    </citation>
    <scope>NUCLEOTIDE SEQUENCE [LARGE SCALE GENOMIC DNA]</scope>
    <source>
        <strain evidence="4 5">JCM19232</strain>
    </source>
</reference>
<dbReference type="PANTHER" id="PTHR43285:SF2">
    <property type="entry name" value="ANTHRANILATE PHOSPHORIBOSYLTRANSFERASE"/>
    <property type="match status" value="1"/>
</dbReference>
<dbReference type="Pfam" id="PF02885">
    <property type="entry name" value="Glycos_trans_3N"/>
    <property type="match status" value="1"/>
</dbReference>
<dbReference type="Gene3D" id="1.20.970.10">
    <property type="entry name" value="Transferase, Pyrimidine Nucleoside Phosphorylase, Chain C"/>
    <property type="match status" value="1"/>
</dbReference>
<dbReference type="Proteomes" id="UP000031670">
    <property type="component" value="Unassembled WGS sequence"/>
</dbReference>
<keyword evidence="1 4" id="KW-0328">Glycosyltransferase</keyword>
<dbReference type="SUPFAM" id="SSF47648">
    <property type="entry name" value="Nucleoside phosphorylase/phosphoribosyltransferase N-terminal domain"/>
    <property type="match status" value="1"/>
</dbReference>
<dbReference type="GO" id="GO:0004048">
    <property type="term" value="F:anthranilate phosphoribosyltransferase activity"/>
    <property type="evidence" value="ECO:0007669"/>
    <property type="project" value="InterPro"/>
</dbReference>
<sequence length="77" mass="8417">MQQILEKLYDQQSLSIEESQQLFDQIIKGEVDPIVLSAALTALKIKGETPQEIAGAAKALLLTLSLSLVQIMILPIL</sequence>
<dbReference type="GO" id="GO:0005829">
    <property type="term" value="C:cytosol"/>
    <property type="evidence" value="ECO:0007669"/>
    <property type="project" value="TreeGrafter"/>
</dbReference>
<proteinExistence type="predicted"/>
<dbReference type="GO" id="GO:0000162">
    <property type="term" value="P:L-tryptophan biosynthetic process"/>
    <property type="evidence" value="ECO:0007669"/>
    <property type="project" value="InterPro"/>
</dbReference>
<dbReference type="PANTHER" id="PTHR43285">
    <property type="entry name" value="ANTHRANILATE PHOSPHORIBOSYLTRANSFERASE"/>
    <property type="match status" value="1"/>
</dbReference>
<evidence type="ECO:0000256" key="1">
    <source>
        <dbReference type="ARBA" id="ARBA00022676"/>
    </source>
</evidence>